<evidence type="ECO:0000256" key="5">
    <source>
        <dbReference type="ARBA" id="ARBA00022729"/>
    </source>
</evidence>
<protein>
    <recommendedName>
        <fullName evidence="12">Olfactomedin-like domain-containing protein</fullName>
    </recommendedName>
</protein>
<evidence type="ECO:0000256" key="2">
    <source>
        <dbReference type="ARBA" id="ARBA00009593"/>
    </source>
</evidence>
<evidence type="ECO:0000256" key="7">
    <source>
        <dbReference type="ARBA" id="ARBA00023157"/>
    </source>
</evidence>
<organism evidence="13 14">
    <name type="scientific">Coilia grayii</name>
    <name type="common">Gray's grenadier anchovy</name>
    <dbReference type="NCBI Taxonomy" id="363190"/>
    <lineage>
        <taxon>Eukaryota</taxon>
        <taxon>Metazoa</taxon>
        <taxon>Chordata</taxon>
        <taxon>Craniata</taxon>
        <taxon>Vertebrata</taxon>
        <taxon>Euteleostomi</taxon>
        <taxon>Actinopterygii</taxon>
        <taxon>Neopterygii</taxon>
        <taxon>Teleostei</taxon>
        <taxon>Clupei</taxon>
        <taxon>Clupeiformes</taxon>
        <taxon>Clupeoidei</taxon>
        <taxon>Engraulidae</taxon>
        <taxon>Coilinae</taxon>
        <taxon>Coilia</taxon>
    </lineage>
</organism>
<evidence type="ECO:0000313" key="14">
    <source>
        <dbReference type="Proteomes" id="UP001591681"/>
    </source>
</evidence>
<keyword evidence="4" id="KW-0964">Secreted</keyword>
<comment type="caution">
    <text evidence="13">The sequence shown here is derived from an EMBL/GenBank/DDBJ whole genome shotgun (WGS) entry which is preliminary data.</text>
</comment>
<keyword evidence="3" id="KW-0217">Developmental protein</keyword>
<evidence type="ECO:0000256" key="10">
    <source>
        <dbReference type="SAM" id="Coils"/>
    </source>
</evidence>
<keyword evidence="6 10" id="KW-0175">Coiled coil</keyword>
<comment type="subcellular location">
    <subcellularLocation>
        <location evidence="1">Secreted</location>
    </subcellularLocation>
</comment>
<sequence length="395" mass="44206">MRPVLLLVLPVLLLVLLGLVGGQQQALMDYLERRLQAIEERISLWHEQTTRYASELREAKQALVLQLEGLEKSKEVQRGELDGLGTRVSRVEREMDFLETQKEAQPCVDVDEKLVEQQVTVAKEKTKLKYAKLSGCKDMLESVKGMKILKRFGDSEGVWGRDMSLGAGRVYIFNGSSDDTLYQFPSLRDFTSSSGTTLGTPIRLPGQWRGMGHVVYRSHAYLLEEGAEPRLLKVSLPGGALADSSVLPLVELLPPYTLTPDTLLDLAVDEEGLWAIYATRTDPRHVALAKMDADTLAVSHTWSTPCARENAEAAFVVCGTLYVVYNTRLPGRSRVQCVYDVGELLAADEAPLTYFPRRQGAHSSLKYSPHEKLLYAWGQGYQILYKLTMRSKLDI</sequence>
<evidence type="ECO:0000256" key="3">
    <source>
        <dbReference type="ARBA" id="ARBA00022473"/>
    </source>
</evidence>
<dbReference type="InterPro" id="IPR050605">
    <property type="entry name" value="Olfactomedin-like_domain"/>
</dbReference>
<dbReference type="SMART" id="SM00284">
    <property type="entry name" value="OLF"/>
    <property type="match status" value="1"/>
</dbReference>
<name>A0ABD1JWD8_9TELE</name>
<dbReference type="AlphaFoldDB" id="A0ABD1JWD8"/>
<evidence type="ECO:0000256" key="4">
    <source>
        <dbReference type="ARBA" id="ARBA00022525"/>
    </source>
</evidence>
<dbReference type="PANTHER" id="PTHR23192:SF8">
    <property type="entry name" value="OLFACTOMEDIN-LIKE PROTEIN 3"/>
    <property type="match status" value="1"/>
</dbReference>
<proteinExistence type="inferred from homology"/>
<keyword evidence="14" id="KW-1185">Reference proteome</keyword>
<evidence type="ECO:0000256" key="1">
    <source>
        <dbReference type="ARBA" id="ARBA00004613"/>
    </source>
</evidence>
<evidence type="ECO:0000256" key="6">
    <source>
        <dbReference type="ARBA" id="ARBA00023054"/>
    </source>
</evidence>
<feature type="chain" id="PRO_5044757404" description="Olfactomedin-like domain-containing protein" evidence="11">
    <location>
        <begin position="23"/>
        <end position="395"/>
    </location>
</feature>
<accession>A0ABD1JWD8</accession>
<dbReference type="PROSITE" id="PS51132">
    <property type="entry name" value="OLF"/>
    <property type="match status" value="1"/>
</dbReference>
<feature type="domain" description="Olfactomedin-like" evidence="12">
    <location>
        <begin position="135"/>
        <end position="391"/>
    </location>
</feature>
<evidence type="ECO:0000256" key="11">
    <source>
        <dbReference type="SAM" id="SignalP"/>
    </source>
</evidence>
<dbReference type="PANTHER" id="PTHR23192">
    <property type="entry name" value="OLFACTOMEDIN-RELATED"/>
    <property type="match status" value="1"/>
</dbReference>
<evidence type="ECO:0000259" key="12">
    <source>
        <dbReference type="PROSITE" id="PS51132"/>
    </source>
</evidence>
<feature type="coiled-coil region" evidence="10">
    <location>
        <begin position="28"/>
        <end position="101"/>
    </location>
</feature>
<feature type="disulfide bond" evidence="9">
    <location>
        <begin position="136"/>
        <end position="318"/>
    </location>
</feature>
<reference evidence="13 14" key="1">
    <citation type="submission" date="2024-09" db="EMBL/GenBank/DDBJ databases">
        <title>A chromosome-level genome assembly of Gray's grenadier anchovy, Coilia grayii.</title>
        <authorList>
            <person name="Fu Z."/>
        </authorList>
    </citation>
    <scope>NUCLEOTIDE SEQUENCE [LARGE SCALE GENOMIC DNA]</scope>
    <source>
        <strain evidence="13">G4</strain>
        <tissue evidence="13">Muscle</tissue>
    </source>
</reference>
<keyword evidence="5 11" id="KW-0732">Signal</keyword>
<keyword evidence="7 9" id="KW-1015">Disulfide bond</keyword>
<dbReference type="GO" id="GO:0005576">
    <property type="term" value="C:extracellular region"/>
    <property type="evidence" value="ECO:0007669"/>
    <property type="project" value="UniProtKB-SubCell"/>
</dbReference>
<dbReference type="Pfam" id="PF02191">
    <property type="entry name" value="OLF"/>
    <property type="match status" value="1"/>
</dbReference>
<dbReference type="InterPro" id="IPR003112">
    <property type="entry name" value="Olfac-like_dom"/>
</dbReference>
<evidence type="ECO:0000256" key="8">
    <source>
        <dbReference type="ARBA" id="ARBA00023180"/>
    </source>
</evidence>
<dbReference type="EMBL" id="JBHFQA010000011">
    <property type="protein sequence ID" value="KAL2091197.1"/>
    <property type="molecule type" value="Genomic_DNA"/>
</dbReference>
<evidence type="ECO:0000313" key="13">
    <source>
        <dbReference type="EMBL" id="KAL2091197.1"/>
    </source>
</evidence>
<keyword evidence="8" id="KW-0325">Glycoprotein</keyword>
<dbReference type="Proteomes" id="UP001591681">
    <property type="component" value="Unassembled WGS sequence"/>
</dbReference>
<feature type="signal peptide" evidence="11">
    <location>
        <begin position="1"/>
        <end position="22"/>
    </location>
</feature>
<comment type="similarity">
    <text evidence="2">Belongs to the OLFML3 family.</text>
</comment>
<gene>
    <name evidence="13" type="ORF">ACEWY4_013460</name>
</gene>
<evidence type="ECO:0000256" key="9">
    <source>
        <dbReference type="PROSITE-ProRule" id="PRU00446"/>
    </source>
</evidence>